<comment type="caution">
    <text evidence="3">The sequence shown here is derived from an EMBL/GenBank/DDBJ whole genome shotgun (WGS) entry which is preliminary data.</text>
</comment>
<sequence length="117" mass="12253">MSDQSQGLSYLMDLIIGSSAGAVLAAAIDLNVVPVLSSHPERLSAAELGKVLNLDERSSSQFLTAMACLGLVMAEDGRYRVSELSSRAAARLRSGPGSRHGRHGACMLRPTTGRAQG</sequence>
<keyword evidence="4" id="KW-1185">Reference proteome</keyword>
<feature type="domain" description="O-methyltransferase dimerisation" evidence="2">
    <location>
        <begin position="12"/>
        <end position="87"/>
    </location>
</feature>
<dbReference type="Pfam" id="PF08100">
    <property type="entry name" value="Dimerisation"/>
    <property type="match status" value="1"/>
</dbReference>
<gene>
    <name evidence="3" type="ORF">GCM10022224_034400</name>
</gene>
<dbReference type="InterPro" id="IPR036390">
    <property type="entry name" value="WH_DNA-bd_sf"/>
</dbReference>
<evidence type="ECO:0000313" key="4">
    <source>
        <dbReference type="Proteomes" id="UP001500902"/>
    </source>
</evidence>
<feature type="region of interest" description="Disordered" evidence="1">
    <location>
        <begin position="90"/>
        <end position="117"/>
    </location>
</feature>
<dbReference type="EMBL" id="BAAAZP010000067">
    <property type="protein sequence ID" value="GAA3667329.1"/>
    <property type="molecule type" value="Genomic_DNA"/>
</dbReference>
<dbReference type="Proteomes" id="UP001500902">
    <property type="component" value="Unassembled WGS sequence"/>
</dbReference>
<proteinExistence type="predicted"/>
<dbReference type="InterPro" id="IPR012967">
    <property type="entry name" value="COMT_dimerisation"/>
</dbReference>
<accession>A0ABP7BQH1</accession>
<organism evidence="3 4">
    <name type="scientific">Nonomuraea antimicrobica</name>
    <dbReference type="NCBI Taxonomy" id="561173"/>
    <lineage>
        <taxon>Bacteria</taxon>
        <taxon>Bacillati</taxon>
        <taxon>Actinomycetota</taxon>
        <taxon>Actinomycetes</taxon>
        <taxon>Streptosporangiales</taxon>
        <taxon>Streptosporangiaceae</taxon>
        <taxon>Nonomuraea</taxon>
    </lineage>
</organism>
<name>A0ABP7BQH1_9ACTN</name>
<dbReference type="InterPro" id="IPR036388">
    <property type="entry name" value="WH-like_DNA-bd_sf"/>
</dbReference>
<dbReference type="Gene3D" id="1.10.10.10">
    <property type="entry name" value="Winged helix-like DNA-binding domain superfamily/Winged helix DNA-binding domain"/>
    <property type="match status" value="1"/>
</dbReference>
<reference evidence="4" key="1">
    <citation type="journal article" date="2019" name="Int. J. Syst. Evol. Microbiol.">
        <title>The Global Catalogue of Microorganisms (GCM) 10K type strain sequencing project: providing services to taxonomists for standard genome sequencing and annotation.</title>
        <authorList>
            <consortium name="The Broad Institute Genomics Platform"/>
            <consortium name="The Broad Institute Genome Sequencing Center for Infectious Disease"/>
            <person name="Wu L."/>
            <person name="Ma J."/>
        </authorList>
    </citation>
    <scope>NUCLEOTIDE SEQUENCE [LARGE SCALE GENOMIC DNA]</scope>
    <source>
        <strain evidence="4">JCM 16904</strain>
    </source>
</reference>
<dbReference type="RefSeq" id="WP_344878102.1">
    <property type="nucleotide sequence ID" value="NZ_BAAAZP010000067.1"/>
</dbReference>
<evidence type="ECO:0000256" key="1">
    <source>
        <dbReference type="SAM" id="MobiDB-lite"/>
    </source>
</evidence>
<evidence type="ECO:0000313" key="3">
    <source>
        <dbReference type="EMBL" id="GAA3667329.1"/>
    </source>
</evidence>
<dbReference type="SUPFAM" id="SSF46785">
    <property type="entry name" value="Winged helix' DNA-binding domain"/>
    <property type="match status" value="1"/>
</dbReference>
<protein>
    <recommendedName>
        <fullName evidence="2">O-methyltransferase dimerisation domain-containing protein</fullName>
    </recommendedName>
</protein>
<evidence type="ECO:0000259" key="2">
    <source>
        <dbReference type="Pfam" id="PF08100"/>
    </source>
</evidence>